<accession>A0A382ZZE8</accession>
<keyword evidence="1" id="KW-0812">Transmembrane</keyword>
<keyword evidence="1" id="KW-1133">Transmembrane helix</keyword>
<dbReference type="AlphaFoldDB" id="A0A382ZZE8"/>
<sequence length="115" mass="13094">MRPAHMMGFTDAVKTCMQKSFTLQGRASRSEYWWFALFMFLAQIVLFAVDMSLGTPLSILVFAAIPAAFCAIVRRLHDLGKSGWWYLIILIPLLGVFIVLFWFVSEGEDVANYYG</sequence>
<feature type="transmembrane region" description="Helical" evidence="1">
    <location>
        <begin position="32"/>
        <end position="49"/>
    </location>
</feature>
<evidence type="ECO:0000256" key="1">
    <source>
        <dbReference type="SAM" id="Phobius"/>
    </source>
</evidence>
<dbReference type="EMBL" id="UINC01187363">
    <property type="protein sequence ID" value="SVE00048.1"/>
    <property type="molecule type" value="Genomic_DNA"/>
</dbReference>
<reference evidence="2" key="1">
    <citation type="submission" date="2018-05" db="EMBL/GenBank/DDBJ databases">
        <authorList>
            <person name="Lanie J.A."/>
            <person name="Ng W.-L."/>
            <person name="Kazmierczak K.M."/>
            <person name="Andrzejewski T.M."/>
            <person name="Davidsen T.M."/>
            <person name="Wayne K.J."/>
            <person name="Tettelin H."/>
            <person name="Glass J.I."/>
            <person name="Rusch D."/>
            <person name="Podicherti R."/>
            <person name="Tsui H.-C.T."/>
            <person name="Winkler M.E."/>
        </authorList>
    </citation>
    <scope>NUCLEOTIDE SEQUENCE</scope>
</reference>
<proteinExistence type="predicted"/>
<evidence type="ECO:0008006" key="3">
    <source>
        <dbReference type="Google" id="ProtNLM"/>
    </source>
</evidence>
<dbReference type="InterPro" id="IPR008523">
    <property type="entry name" value="DUF805"/>
</dbReference>
<organism evidence="2">
    <name type="scientific">marine metagenome</name>
    <dbReference type="NCBI Taxonomy" id="408172"/>
    <lineage>
        <taxon>unclassified sequences</taxon>
        <taxon>metagenomes</taxon>
        <taxon>ecological metagenomes</taxon>
    </lineage>
</organism>
<protein>
    <recommendedName>
        <fullName evidence="3">DUF805 domain-containing protein</fullName>
    </recommendedName>
</protein>
<dbReference type="Pfam" id="PF05656">
    <property type="entry name" value="DUF805"/>
    <property type="match status" value="1"/>
</dbReference>
<feature type="non-terminal residue" evidence="2">
    <location>
        <position position="115"/>
    </location>
</feature>
<feature type="transmembrane region" description="Helical" evidence="1">
    <location>
        <begin position="85"/>
        <end position="104"/>
    </location>
</feature>
<evidence type="ECO:0000313" key="2">
    <source>
        <dbReference type="EMBL" id="SVE00048.1"/>
    </source>
</evidence>
<keyword evidence="1" id="KW-0472">Membrane</keyword>
<name>A0A382ZZE8_9ZZZZ</name>
<dbReference type="GO" id="GO:0005886">
    <property type="term" value="C:plasma membrane"/>
    <property type="evidence" value="ECO:0007669"/>
    <property type="project" value="TreeGrafter"/>
</dbReference>
<gene>
    <name evidence="2" type="ORF">METZ01_LOCUS452902</name>
</gene>
<dbReference type="PANTHER" id="PTHR34980">
    <property type="entry name" value="INNER MEMBRANE PROTEIN-RELATED-RELATED"/>
    <property type="match status" value="1"/>
</dbReference>
<feature type="transmembrane region" description="Helical" evidence="1">
    <location>
        <begin position="55"/>
        <end position="73"/>
    </location>
</feature>